<dbReference type="RefSeq" id="WP_068279616.1">
    <property type="nucleotide sequence ID" value="NZ_CP014873.1"/>
</dbReference>
<name>A0A192GYR6_9LACO</name>
<dbReference type="InterPro" id="IPR001996">
    <property type="entry name" value="PTS_IIB_1"/>
</dbReference>
<evidence type="ECO:0000256" key="7">
    <source>
        <dbReference type="ARBA" id="ARBA00022692"/>
    </source>
</evidence>
<keyword evidence="7 17" id="KW-0812">Transmembrane</keyword>
<evidence type="ECO:0000313" key="21">
    <source>
        <dbReference type="EMBL" id="ANK61669.1"/>
    </source>
</evidence>
<keyword evidence="4" id="KW-0762">Sugar transport</keyword>
<protein>
    <recommendedName>
        <fullName evidence="14">PTS system sucrose-specific EIIBCA component</fullName>
        <ecNumber evidence="11">2.7.1.211</ecNumber>
    </recommendedName>
    <alternativeName>
        <fullName evidence="15">EIIBCA-Scr</fullName>
    </alternativeName>
</protein>
<dbReference type="SUPFAM" id="SSF55604">
    <property type="entry name" value="Glucose permease domain IIB"/>
    <property type="match status" value="1"/>
</dbReference>
<dbReference type="NCBIfam" id="TIGR01995">
    <property type="entry name" value="PTS-II-ABC-beta"/>
    <property type="match status" value="1"/>
</dbReference>
<dbReference type="GO" id="GO:0005886">
    <property type="term" value="C:plasma membrane"/>
    <property type="evidence" value="ECO:0007669"/>
    <property type="project" value="UniProtKB-SubCell"/>
</dbReference>
<keyword evidence="3" id="KW-1003">Cell membrane</keyword>
<dbReference type="GO" id="GO:0016301">
    <property type="term" value="F:kinase activity"/>
    <property type="evidence" value="ECO:0007669"/>
    <property type="project" value="UniProtKB-KW"/>
</dbReference>
<feature type="transmembrane region" description="Helical" evidence="17">
    <location>
        <begin position="214"/>
        <end position="236"/>
    </location>
</feature>
<evidence type="ECO:0000259" key="20">
    <source>
        <dbReference type="PROSITE" id="PS51103"/>
    </source>
</evidence>
<dbReference type="AlphaFoldDB" id="A0A192GYR6"/>
<evidence type="ECO:0000256" key="12">
    <source>
        <dbReference type="ARBA" id="ARBA00045139"/>
    </source>
</evidence>
<evidence type="ECO:0000256" key="17">
    <source>
        <dbReference type="SAM" id="Phobius"/>
    </source>
</evidence>
<accession>A0A192GYR6</accession>
<dbReference type="PROSITE" id="PS51103">
    <property type="entry name" value="PTS_EIIC_TYPE_1"/>
    <property type="match status" value="1"/>
</dbReference>
<evidence type="ECO:0000256" key="3">
    <source>
        <dbReference type="ARBA" id="ARBA00022475"/>
    </source>
</evidence>
<dbReference type="PANTHER" id="PTHR30175:SF1">
    <property type="entry name" value="PTS SYSTEM ARBUTIN-, CELLOBIOSE-, AND SALICIN-SPECIFIC EIIBC COMPONENT-RELATED"/>
    <property type="match status" value="1"/>
</dbReference>
<organism evidence="21 22">
    <name type="scientific">Loigolactobacillus backii</name>
    <dbReference type="NCBI Taxonomy" id="375175"/>
    <lineage>
        <taxon>Bacteria</taxon>
        <taxon>Bacillati</taxon>
        <taxon>Bacillota</taxon>
        <taxon>Bacilli</taxon>
        <taxon>Lactobacillales</taxon>
        <taxon>Lactobacillaceae</taxon>
        <taxon>Loigolactobacillus</taxon>
    </lineage>
</organism>
<proteinExistence type="predicted"/>
<evidence type="ECO:0000256" key="9">
    <source>
        <dbReference type="ARBA" id="ARBA00022989"/>
    </source>
</evidence>
<evidence type="ECO:0000256" key="4">
    <source>
        <dbReference type="ARBA" id="ARBA00022597"/>
    </source>
</evidence>
<dbReference type="GO" id="GO:0090589">
    <property type="term" value="F:protein-phosphocysteine-trehalose phosphotransferase system transporter activity"/>
    <property type="evidence" value="ECO:0007669"/>
    <property type="project" value="TreeGrafter"/>
</dbReference>
<evidence type="ECO:0000256" key="2">
    <source>
        <dbReference type="ARBA" id="ARBA00022448"/>
    </source>
</evidence>
<dbReference type="InterPro" id="IPR011297">
    <property type="entry name" value="PTS_IIABC_b_glu"/>
</dbReference>
<dbReference type="EC" id="2.7.1.211" evidence="11"/>
<keyword evidence="10 17" id="KW-0472">Membrane</keyword>
<evidence type="ECO:0000256" key="11">
    <source>
        <dbReference type="ARBA" id="ARBA00044053"/>
    </source>
</evidence>
<dbReference type="InterPro" id="IPR050558">
    <property type="entry name" value="PTS_Sugar-Specific_Components"/>
</dbReference>
<dbReference type="Pfam" id="PF00367">
    <property type="entry name" value="PTS_EIIB"/>
    <property type="match status" value="1"/>
</dbReference>
<dbReference type="FunFam" id="3.30.1360.60:FF:000001">
    <property type="entry name" value="PTS system glucose-specific IIBC component PtsG"/>
    <property type="match status" value="1"/>
</dbReference>
<dbReference type="InterPro" id="IPR011055">
    <property type="entry name" value="Dup_hybrid_motif"/>
</dbReference>
<evidence type="ECO:0000256" key="14">
    <source>
        <dbReference type="ARBA" id="ARBA00074554"/>
    </source>
</evidence>
<dbReference type="GeneID" id="42981037"/>
<dbReference type="NCBIfam" id="TIGR00830">
    <property type="entry name" value="PTBA"/>
    <property type="match status" value="1"/>
</dbReference>
<evidence type="ECO:0000313" key="22">
    <source>
        <dbReference type="Proteomes" id="UP000078582"/>
    </source>
</evidence>
<dbReference type="PROSITE" id="PS00371">
    <property type="entry name" value="PTS_EIIA_TYPE_1_HIS"/>
    <property type="match status" value="1"/>
</dbReference>
<evidence type="ECO:0000256" key="10">
    <source>
        <dbReference type="ARBA" id="ARBA00023136"/>
    </source>
</evidence>
<dbReference type="SUPFAM" id="SSF51261">
    <property type="entry name" value="Duplicated hybrid motif"/>
    <property type="match status" value="1"/>
</dbReference>
<comment type="subcellular location">
    <subcellularLocation>
        <location evidence="1">Cell membrane</location>
        <topology evidence="1">Multi-pass membrane protein</topology>
    </subcellularLocation>
</comment>
<dbReference type="Gene3D" id="3.30.1360.60">
    <property type="entry name" value="Glucose permease domain IIB"/>
    <property type="match status" value="1"/>
</dbReference>
<feature type="transmembrane region" description="Helical" evidence="17">
    <location>
        <begin position="331"/>
        <end position="351"/>
    </location>
</feature>
<dbReference type="InterPro" id="IPR036878">
    <property type="entry name" value="Glu_permease_IIB"/>
</dbReference>
<dbReference type="Gene3D" id="2.70.70.10">
    <property type="entry name" value="Glucose Permease (Domain IIA)"/>
    <property type="match status" value="1"/>
</dbReference>
<dbReference type="FunFam" id="2.70.70.10:FF:000001">
    <property type="entry name" value="PTS system glucose-specific IIA component"/>
    <property type="match status" value="1"/>
</dbReference>
<feature type="domain" description="PTS EIIC type-1" evidence="20">
    <location>
        <begin position="113"/>
        <end position="466"/>
    </location>
</feature>
<dbReference type="EMBL" id="CP014873">
    <property type="protein sequence ID" value="ANK61669.1"/>
    <property type="molecule type" value="Genomic_DNA"/>
</dbReference>
<keyword evidence="5" id="KW-0808">Transferase</keyword>
<keyword evidence="2" id="KW-0813">Transport</keyword>
<dbReference type="GO" id="GO:0008982">
    <property type="term" value="F:protein-N(PI)-phosphohistidine-sugar phosphotransferase activity"/>
    <property type="evidence" value="ECO:0007669"/>
    <property type="project" value="InterPro"/>
</dbReference>
<dbReference type="InterPro" id="IPR018113">
    <property type="entry name" value="PTrfase_EIIB_Cys"/>
</dbReference>
<evidence type="ECO:0000259" key="18">
    <source>
        <dbReference type="PROSITE" id="PS51093"/>
    </source>
</evidence>
<sequence length="634" mass="67303">MDYKALAGEILKDVGGKENINSAWHCATRIRFKLNSEDKAQTKKIEDLDGVITVVKSAGQYQVVIGNSVAKVFDELADQAGIDNPDDATEAQAPAQDDKSQSKGKNLLNRFIAFISGIFTPFLGALAGAGILKGLLALCVAFNWLTVSSGTYKILYAAGDSIFYFLPIFLAFTAAKQLKVNQYVAVALATSLLYPTLVTAATNGQTLRFMGIPVVPTTYTSTVIPILLAVWALSYLEPFLDKIFPDAIRNIFTPLVSLIIMVPLTLIVVGPVGATISNLLAKGVFGIYNFAPILAGMIMGAFWQVFVIFGVHWTFVPLMMNNISKMGYDPLLPILSAAVLSQAGAALGVFLKSKDKKMKSLAGSASVTGIFGITEPAIYGVTLKLKRPFVCAVIAGAIGGGIIGGFQVHASSFTLPSLLSLPTYLGKGFIGEIIGLLVAFILATVLTYIVGFTEDTSTDSESTKADLPTSKGTETILAPVEGTIIPLTSVKDEVFASEAMGKGLAIVPTNGLVKSPVNGTVTAVYPTGHAIGVTSNEGAEILVHIGIDTVKLNGKYFETLVKQNDVIKQGQSLVKFDREKIADAGYDTTVMVIVTNTNDYADVKPTSATEAKNNWLLNLSAKTENADQGVVQNV</sequence>
<feature type="domain" description="PTS EIIA type-1" evidence="18">
    <location>
        <begin position="492"/>
        <end position="596"/>
    </location>
</feature>
<keyword evidence="9 17" id="KW-1133">Transmembrane helix</keyword>
<feature type="active site" description="Phosphocysteine intermediate; for EIIB activity" evidence="16">
    <location>
        <position position="26"/>
    </location>
</feature>
<evidence type="ECO:0000256" key="16">
    <source>
        <dbReference type="PROSITE-ProRule" id="PRU00421"/>
    </source>
</evidence>
<dbReference type="PROSITE" id="PS51098">
    <property type="entry name" value="PTS_EIIB_TYPE_1"/>
    <property type="match status" value="1"/>
</dbReference>
<dbReference type="InterPro" id="IPR003352">
    <property type="entry name" value="PTS_EIIC"/>
</dbReference>
<feature type="domain" description="PTS EIIB type-1" evidence="19">
    <location>
        <begin position="4"/>
        <end position="86"/>
    </location>
</feature>
<feature type="transmembrane region" description="Helical" evidence="17">
    <location>
        <begin position="107"/>
        <end position="124"/>
    </location>
</feature>
<keyword evidence="8" id="KW-0418">Kinase</keyword>
<keyword evidence="22" id="KW-1185">Reference proteome</keyword>
<dbReference type="OrthoDB" id="9769191at2"/>
<dbReference type="Pfam" id="PF00358">
    <property type="entry name" value="PTS_EIIA_1"/>
    <property type="match status" value="1"/>
</dbReference>
<dbReference type="Pfam" id="PF02378">
    <property type="entry name" value="PTS_EIIC"/>
    <property type="match status" value="1"/>
</dbReference>
<dbReference type="CDD" id="cd00212">
    <property type="entry name" value="PTS_IIB_glc"/>
    <property type="match status" value="1"/>
</dbReference>
<dbReference type="PROSITE" id="PS51093">
    <property type="entry name" value="PTS_EIIA_TYPE_1"/>
    <property type="match status" value="1"/>
</dbReference>
<evidence type="ECO:0000256" key="13">
    <source>
        <dbReference type="ARBA" id="ARBA00048931"/>
    </source>
</evidence>
<dbReference type="GO" id="GO:0009401">
    <property type="term" value="P:phosphoenolpyruvate-dependent sugar phosphotransferase system"/>
    <property type="evidence" value="ECO:0007669"/>
    <property type="project" value="UniProtKB-KW"/>
</dbReference>
<evidence type="ECO:0000259" key="19">
    <source>
        <dbReference type="PROSITE" id="PS51098"/>
    </source>
</evidence>
<feature type="transmembrane region" description="Helical" evidence="17">
    <location>
        <begin position="287"/>
        <end position="311"/>
    </location>
</feature>
<evidence type="ECO:0000256" key="5">
    <source>
        <dbReference type="ARBA" id="ARBA00022679"/>
    </source>
</evidence>
<dbReference type="PANTHER" id="PTHR30175">
    <property type="entry name" value="PHOSPHOTRANSFERASE SYSTEM TRANSPORT PROTEIN"/>
    <property type="match status" value="1"/>
</dbReference>
<dbReference type="GO" id="GO:0015771">
    <property type="term" value="P:trehalose transport"/>
    <property type="evidence" value="ECO:0007669"/>
    <property type="project" value="TreeGrafter"/>
</dbReference>
<comment type="catalytic activity">
    <reaction evidence="13">
        <text>N(pros)-phospho-L-histidyl-[protein](out) + sucrose = sucrose 6(G)-phosphate(in) + L-histidyl-[protein]</text>
        <dbReference type="Rhea" id="RHEA:49236"/>
        <dbReference type="Rhea" id="RHEA-COMP:9745"/>
        <dbReference type="Rhea" id="RHEA-COMP:9746"/>
        <dbReference type="ChEBI" id="CHEBI:17992"/>
        <dbReference type="ChEBI" id="CHEBI:29979"/>
        <dbReference type="ChEBI" id="CHEBI:64837"/>
        <dbReference type="ChEBI" id="CHEBI:91002"/>
        <dbReference type="EC" id="2.7.1.211"/>
    </reaction>
</comment>
<dbReference type="STRING" id="375175.AYR53_02150"/>
<feature type="transmembrane region" description="Helical" evidence="17">
    <location>
        <begin position="256"/>
        <end position="280"/>
    </location>
</feature>
<dbReference type="Proteomes" id="UP000078582">
    <property type="component" value="Chromosome"/>
</dbReference>
<evidence type="ECO:0000256" key="1">
    <source>
        <dbReference type="ARBA" id="ARBA00004651"/>
    </source>
</evidence>
<reference evidence="21 22" key="1">
    <citation type="submission" date="2016-03" db="EMBL/GenBank/DDBJ databases">
        <title>Pediococcus and Lactobacillus from brewery environment - whole genome sequencing and assembly.</title>
        <authorList>
            <person name="Behr J."/>
            <person name="Geissler A.J."/>
            <person name="Vogel R.F."/>
        </authorList>
    </citation>
    <scope>NUCLEOTIDE SEQUENCE [LARGE SCALE GENOMIC DNA]</scope>
    <source>
        <strain evidence="21 22">TMW 1.1989</strain>
    </source>
</reference>
<gene>
    <name evidence="21" type="ORF">AYR53_02150</name>
</gene>
<feature type="transmembrane region" description="Helical" evidence="17">
    <location>
        <begin position="180"/>
        <end position="202"/>
    </location>
</feature>
<evidence type="ECO:0000256" key="6">
    <source>
        <dbReference type="ARBA" id="ARBA00022683"/>
    </source>
</evidence>
<evidence type="ECO:0000256" key="8">
    <source>
        <dbReference type="ARBA" id="ARBA00022777"/>
    </source>
</evidence>
<keyword evidence="6" id="KW-0598">Phosphotransferase system</keyword>
<comment type="function">
    <text evidence="12">The phosphoenolpyruvate-dependent sugar phosphotransferase system (sugar PTS), a major carbohydrate active transport system, catalyzes the phosphorylation of incoming sugar substrates concomitantly with their translocation across the cell membrane. This system is involved in sucrose transport.</text>
</comment>
<feature type="transmembrane region" description="Helical" evidence="17">
    <location>
        <begin position="429"/>
        <end position="450"/>
    </location>
</feature>
<dbReference type="InterPro" id="IPR013013">
    <property type="entry name" value="PTS_EIIC_1"/>
</dbReference>
<dbReference type="InterPro" id="IPR001127">
    <property type="entry name" value="PTS_EIIA_1_perm"/>
</dbReference>
<feature type="transmembrane region" description="Helical" evidence="17">
    <location>
        <begin position="154"/>
        <end position="174"/>
    </location>
</feature>
<feature type="transmembrane region" description="Helical" evidence="17">
    <location>
        <begin position="389"/>
        <end position="409"/>
    </location>
</feature>
<evidence type="ECO:0000256" key="15">
    <source>
        <dbReference type="ARBA" id="ARBA00081008"/>
    </source>
</evidence>